<evidence type="ECO:0000256" key="4">
    <source>
        <dbReference type="ARBA" id="ARBA00022475"/>
    </source>
</evidence>
<comment type="similarity">
    <text evidence="2 8">Belongs to the prokaryotic riboflavin transporter (P-RFT) (TC 2.A.87) family.</text>
</comment>
<organism evidence="10 11">
    <name type="scientific">Bacillus aerolatus</name>
    <dbReference type="NCBI Taxonomy" id="2653354"/>
    <lineage>
        <taxon>Bacteria</taxon>
        <taxon>Bacillati</taxon>
        <taxon>Bacillota</taxon>
        <taxon>Bacilli</taxon>
        <taxon>Bacillales</taxon>
        <taxon>Bacillaceae</taxon>
        <taxon>Bacillus</taxon>
    </lineage>
</organism>
<comment type="caution">
    <text evidence="10">The sequence shown here is derived from an EMBL/GenBank/DDBJ whole genome shotgun (WGS) entry which is preliminary data.</text>
</comment>
<comment type="subcellular location">
    <subcellularLocation>
        <location evidence="1">Cell membrane</location>
        <topology evidence="1">Multi-pass membrane protein</topology>
    </subcellularLocation>
</comment>
<evidence type="ECO:0000256" key="1">
    <source>
        <dbReference type="ARBA" id="ARBA00004651"/>
    </source>
</evidence>
<dbReference type="EMBL" id="WEIO01000001">
    <property type="protein sequence ID" value="KAB7708880.1"/>
    <property type="molecule type" value="Genomic_DNA"/>
</dbReference>
<protein>
    <recommendedName>
        <fullName evidence="8">Riboflavin transporter</fullName>
    </recommendedName>
</protein>
<dbReference type="GO" id="GO:0032217">
    <property type="term" value="F:riboflavin transmembrane transporter activity"/>
    <property type="evidence" value="ECO:0007669"/>
    <property type="project" value="UniProtKB-UniRule"/>
</dbReference>
<feature type="transmembrane region" description="Helical" evidence="9">
    <location>
        <begin position="153"/>
        <end position="177"/>
    </location>
</feature>
<evidence type="ECO:0000313" key="10">
    <source>
        <dbReference type="EMBL" id="KAB7708880.1"/>
    </source>
</evidence>
<dbReference type="Gene3D" id="1.10.1760.20">
    <property type="match status" value="1"/>
</dbReference>
<evidence type="ECO:0000256" key="8">
    <source>
        <dbReference type="PIRNR" id="PIRNR037778"/>
    </source>
</evidence>
<dbReference type="AlphaFoldDB" id="A0A6I1FJW4"/>
<keyword evidence="6 9" id="KW-1133">Transmembrane helix</keyword>
<dbReference type="GO" id="GO:0005886">
    <property type="term" value="C:plasma membrane"/>
    <property type="evidence" value="ECO:0007669"/>
    <property type="project" value="UniProtKB-SubCell"/>
</dbReference>
<dbReference type="InterPro" id="IPR024529">
    <property type="entry name" value="ECF_trnsprt_substrate-spec"/>
</dbReference>
<evidence type="ECO:0000313" key="11">
    <source>
        <dbReference type="Proteomes" id="UP000429595"/>
    </source>
</evidence>
<dbReference type="PANTHER" id="PTHR38438:SF1">
    <property type="entry name" value="RIBOFLAVIN TRANSPORTER RIBU"/>
    <property type="match status" value="1"/>
</dbReference>
<keyword evidence="4 8" id="KW-1003">Cell membrane</keyword>
<feature type="transmembrane region" description="Helical" evidence="9">
    <location>
        <begin position="6"/>
        <end position="25"/>
    </location>
</feature>
<proteinExistence type="inferred from homology"/>
<keyword evidence="5 9" id="KW-0812">Transmembrane</keyword>
<dbReference type="InterPro" id="IPR025720">
    <property type="entry name" value="RibU"/>
</dbReference>
<evidence type="ECO:0000256" key="2">
    <source>
        <dbReference type="ARBA" id="ARBA00005540"/>
    </source>
</evidence>
<evidence type="ECO:0000256" key="7">
    <source>
        <dbReference type="ARBA" id="ARBA00023136"/>
    </source>
</evidence>
<dbReference type="PANTHER" id="PTHR38438">
    <property type="entry name" value="RIBOFLAVIN TRANSPORTER RIBU"/>
    <property type="match status" value="1"/>
</dbReference>
<evidence type="ECO:0000256" key="5">
    <source>
        <dbReference type="ARBA" id="ARBA00022692"/>
    </source>
</evidence>
<name>A0A6I1FJW4_9BACI</name>
<evidence type="ECO:0000256" key="3">
    <source>
        <dbReference type="ARBA" id="ARBA00022448"/>
    </source>
</evidence>
<dbReference type="Proteomes" id="UP000429595">
    <property type="component" value="Unassembled WGS sequence"/>
</dbReference>
<dbReference type="PIRSF" id="PIRSF037778">
    <property type="entry name" value="UCP037778_transp_RibU"/>
    <property type="match status" value="1"/>
</dbReference>
<evidence type="ECO:0000256" key="6">
    <source>
        <dbReference type="ARBA" id="ARBA00022989"/>
    </source>
</evidence>
<dbReference type="Pfam" id="PF12822">
    <property type="entry name" value="ECF_trnsprt"/>
    <property type="match status" value="1"/>
</dbReference>
<keyword evidence="7 8" id="KW-0472">Membrane</keyword>
<feature type="transmembrane region" description="Helical" evidence="9">
    <location>
        <begin position="112"/>
        <end position="133"/>
    </location>
</feature>
<reference evidence="10 11" key="1">
    <citation type="submission" date="2019-10" db="EMBL/GenBank/DDBJ databases">
        <title>Bacillus aerolatum sp. nov., isolated from bioaerosol of sport playgrounds.</title>
        <authorList>
            <person name="Chen P."/>
            <person name="Zhang G."/>
        </authorList>
    </citation>
    <scope>NUCLEOTIDE SEQUENCE [LARGE SCALE GENOMIC DNA]</scope>
    <source>
        <strain evidence="10 11">CX253</strain>
    </source>
</reference>
<dbReference type="RefSeq" id="WP_152149407.1">
    <property type="nucleotide sequence ID" value="NZ_WEIO01000001.1"/>
</dbReference>
<keyword evidence="11" id="KW-1185">Reference proteome</keyword>
<feature type="transmembrane region" description="Helical" evidence="9">
    <location>
        <begin position="83"/>
        <end position="100"/>
    </location>
</feature>
<keyword evidence="3 8" id="KW-0813">Transport</keyword>
<sequence>MRKMNIRVLTSVGLLSTLSYLLMLLNFPIPPFPSFLMIDFSEIPALIAAIVFGPIAGIMVELIKNVLDFFMTGSPTGVPVGHLANFIAGVTFILPVYYLYKKFESKRGLTVALVLGTVAMAVIMSVLNYYVILPAYTLFLHAPAMSAPEAKQMVVTAILPFNIVKGILMTAVFMLIYSRIHVWMRKQTAAHSA</sequence>
<evidence type="ECO:0000256" key="9">
    <source>
        <dbReference type="SAM" id="Phobius"/>
    </source>
</evidence>
<gene>
    <name evidence="10" type="ORF">F9802_01665</name>
</gene>
<comment type="function">
    <text evidence="8">Probably a riboflavin-binding protein that interacts with the energy-coupling factor (ECF) ABC-transporter complex.</text>
</comment>
<accession>A0A6I1FJW4</accession>